<keyword evidence="2" id="KW-1185">Reference proteome</keyword>
<dbReference type="OrthoDB" id="1030621at2"/>
<gene>
    <name evidence="1" type="ORF">SAMN05444349_103201</name>
</gene>
<accession>A0A1M4ULU9</accession>
<evidence type="ECO:0000313" key="1">
    <source>
        <dbReference type="EMBL" id="SHE57635.1"/>
    </source>
</evidence>
<protein>
    <submittedName>
        <fullName evidence="1">Uncharacterized protein</fullName>
    </submittedName>
</protein>
<evidence type="ECO:0000313" key="2">
    <source>
        <dbReference type="Proteomes" id="UP000184436"/>
    </source>
</evidence>
<sequence length="84" mass="10008">MMENRVYSCRMKVDLERSSDKIMFLKENWVSLFDDIECGSMGTKDDVCARCLLSTALKLIQNERKRSIFDTLKVKWNLLFHKKR</sequence>
<name>A0A1M4ULU9_9BACE</name>
<dbReference type="RefSeq" id="WP_025075343.1">
    <property type="nucleotide sequence ID" value="NZ_FQVD01000003.1"/>
</dbReference>
<dbReference type="Proteomes" id="UP000184436">
    <property type="component" value="Unassembled WGS sequence"/>
</dbReference>
<reference evidence="1 2" key="1">
    <citation type="submission" date="2016-11" db="EMBL/GenBank/DDBJ databases">
        <authorList>
            <person name="Jaros S."/>
            <person name="Januszkiewicz K."/>
            <person name="Wedrychowicz H."/>
        </authorList>
    </citation>
    <scope>NUCLEOTIDE SEQUENCE [LARGE SCALE GENOMIC DNA]</scope>
    <source>
        <strain evidence="1 2">DSM 26883</strain>
    </source>
</reference>
<dbReference type="AlphaFoldDB" id="A0A1M4ULU9"/>
<proteinExistence type="predicted"/>
<dbReference type="EMBL" id="FQVD01000003">
    <property type="protein sequence ID" value="SHE57635.1"/>
    <property type="molecule type" value="Genomic_DNA"/>
</dbReference>
<organism evidence="1 2">
    <name type="scientific">Bacteroides faecichinchillae</name>
    <dbReference type="NCBI Taxonomy" id="871325"/>
    <lineage>
        <taxon>Bacteria</taxon>
        <taxon>Pseudomonadati</taxon>
        <taxon>Bacteroidota</taxon>
        <taxon>Bacteroidia</taxon>
        <taxon>Bacteroidales</taxon>
        <taxon>Bacteroidaceae</taxon>
        <taxon>Bacteroides</taxon>
    </lineage>
</organism>